<dbReference type="SMART" id="SM00630">
    <property type="entry name" value="Sema"/>
    <property type="match status" value="1"/>
</dbReference>
<evidence type="ECO:0000256" key="2">
    <source>
        <dbReference type="ARBA" id="ARBA00022902"/>
    </source>
</evidence>
<proteinExistence type="predicted"/>
<keyword evidence="5" id="KW-0325">Glycoprotein</keyword>
<dbReference type="InterPro" id="IPR001627">
    <property type="entry name" value="Semap_dom"/>
</dbReference>
<dbReference type="EMBL" id="OB660129">
    <property type="protein sequence ID" value="CAD7222963.1"/>
    <property type="molecule type" value="Genomic_DNA"/>
</dbReference>
<dbReference type="Gene3D" id="2.130.10.10">
    <property type="entry name" value="YVTN repeat-like/Quinoprotein amine dehydrogenase"/>
    <property type="match status" value="2"/>
</dbReference>
<protein>
    <submittedName>
        <fullName evidence="7">Uncharacterized protein</fullName>
    </submittedName>
</protein>
<evidence type="ECO:0000256" key="6">
    <source>
        <dbReference type="PROSITE-ProRule" id="PRU00352"/>
    </source>
</evidence>
<dbReference type="InterPro" id="IPR002165">
    <property type="entry name" value="Plexin_repeat"/>
</dbReference>
<dbReference type="SUPFAM" id="SSF103575">
    <property type="entry name" value="Plexin repeat"/>
    <property type="match status" value="1"/>
</dbReference>
<sequence length="762" mass="85725">MPLMHKKKKALYRHLMCLTPFRHMRAHRAQTALLFPPPHIFKHRWTSFLKARLNCSLPGEFPFYFNEIQSTSDIVRGIYGDIEEEVVYGVFTTPQNSLPGSAICAFRMKDLLETFVGPFKEQKTPQSQWLRVRQSDVPEPHPGQCVNDSRTLSDASLNFLKQHPLMDGAVPHFFQRPILVKASFKYRFTQIAVDPAVPGADEKRVYDVLFIGTDDGHILKVVNVRAFDIQEELIVEELQVLPIGQPVTNLMLTEGERPADTFYGDYVFFFFREMAVEYTNCGKAVYSRVARVCRNDKGGPHIFKHRWTSFLKARLNCSLPGEFPFYFNEIQSTSDIVRGIYGDIEEEVVYGVFTTPQNSLPGSAICAFRMKDLLETFVGPFKEQKTPQSQWLRVRQSDVPEPHPGQCVNDSRTLSDASLNFLKQHPLMDGAVPHFFQRPILVKASFKYRFTQIAVDPAVPGADEKRVYDVLFIGTDDGHILKVVNVRAFDIQEELIVEELQVLPIGQPVTNLMLTEGERPADTKRLVIVSDDKILSIPVERCARYALTCEDCVALRDPYCSWNIQKQACGYQQKPRRLNIQDIFSGSLSGCNALNLGGDQPRIRDDERPKSTTPIGSGAGVYSGSSFGRTVYSETEEDRYNTILPASSASFPATVESVRTYTAETFAIAVTTSSVFALMVGFVAGYWFSRRCRPEDYASAYTGIRFPGDYTSDGSFLNAGSPPMNNKSINLVINVPSKANNGKTANSAVDTKPMPTVKKIYL</sequence>
<dbReference type="GO" id="GO:0071526">
    <property type="term" value="P:semaphorin-plexin signaling pathway"/>
    <property type="evidence" value="ECO:0007669"/>
    <property type="project" value="TreeGrafter"/>
</dbReference>
<dbReference type="InterPro" id="IPR015943">
    <property type="entry name" value="WD40/YVTN_repeat-like_dom_sf"/>
</dbReference>
<evidence type="ECO:0000256" key="1">
    <source>
        <dbReference type="ARBA" id="ARBA00004370"/>
    </source>
</evidence>
<dbReference type="PROSITE" id="PS51004">
    <property type="entry name" value="SEMA"/>
    <property type="match status" value="2"/>
</dbReference>
<keyword evidence="3" id="KW-0472">Membrane</keyword>
<evidence type="ECO:0000256" key="3">
    <source>
        <dbReference type="ARBA" id="ARBA00023136"/>
    </source>
</evidence>
<accession>A0A7R8ZGP6</accession>
<evidence type="ECO:0000256" key="4">
    <source>
        <dbReference type="ARBA" id="ARBA00023157"/>
    </source>
</evidence>
<name>A0A7R8ZGP6_9CRUS</name>
<dbReference type="Pfam" id="PF01437">
    <property type="entry name" value="PSI"/>
    <property type="match status" value="1"/>
</dbReference>
<keyword evidence="4" id="KW-1015">Disulfide bond</keyword>
<evidence type="ECO:0000256" key="5">
    <source>
        <dbReference type="ARBA" id="ARBA00023180"/>
    </source>
</evidence>
<keyword evidence="2" id="KW-0524">Neurogenesis</keyword>
<dbReference type="GO" id="GO:0007411">
    <property type="term" value="P:axon guidance"/>
    <property type="evidence" value="ECO:0007669"/>
    <property type="project" value="TreeGrafter"/>
</dbReference>
<dbReference type="Gene3D" id="3.30.1680.10">
    <property type="entry name" value="ligand-binding face of the semaphorins, domain 2"/>
    <property type="match status" value="1"/>
</dbReference>
<dbReference type="GO" id="GO:0045499">
    <property type="term" value="F:chemorepellent activity"/>
    <property type="evidence" value="ECO:0007669"/>
    <property type="project" value="TreeGrafter"/>
</dbReference>
<organism evidence="7">
    <name type="scientific">Cyprideis torosa</name>
    <dbReference type="NCBI Taxonomy" id="163714"/>
    <lineage>
        <taxon>Eukaryota</taxon>
        <taxon>Metazoa</taxon>
        <taxon>Ecdysozoa</taxon>
        <taxon>Arthropoda</taxon>
        <taxon>Crustacea</taxon>
        <taxon>Oligostraca</taxon>
        <taxon>Ostracoda</taxon>
        <taxon>Podocopa</taxon>
        <taxon>Podocopida</taxon>
        <taxon>Cytherocopina</taxon>
        <taxon>Cytheroidea</taxon>
        <taxon>Cytherideidae</taxon>
        <taxon>Cyprideis</taxon>
    </lineage>
</organism>
<dbReference type="Pfam" id="PF01403">
    <property type="entry name" value="Sema"/>
    <property type="match status" value="2"/>
</dbReference>
<dbReference type="PANTHER" id="PTHR11036:SF127">
    <property type="entry name" value="SEMAPHORIN-1A"/>
    <property type="match status" value="1"/>
</dbReference>
<dbReference type="OrthoDB" id="6369665at2759"/>
<dbReference type="InterPro" id="IPR016201">
    <property type="entry name" value="PSI"/>
</dbReference>
<reference evidence="7" key="1">
    <citation type="submission" date="2020-11" db="EMBL/GenBank/DDBJ databases">
        <authorList>
            <person name="Tran Van P."/>
        </authorList>
    </citation>
    <scope>NUCLEOTIDE SEQUENCE</scope>
</reference>
<dbReference type="PANTHER" id="PTHR11036">
    <property type="entry name" value="SEMAPHORIN"/>
    <property type="match status" value="1"/>
</dbReference>
<dbReference type="SUPFAM" id="SSF101912">
    <property type="entry name" value="Sema domain"/>
    <property type="match status" value="2"/>
</dbReference>
<dbReference type="InterPro" id="IPR027231">
    <property type="entry name" value="Semaphorin"/>
</dbReference>
<dbReference type="AlphaFoldDB" id="A0A7R8ZGP6"/>
<dbReference type="GO" id="GO:0030215">
    <property type="term" value="F:semaphorin receptor binding"/>
    <property type="evidence" value="ECO:0007669"/>
    <property type="project" value="InterPro"/>
</dbReference>
<comment type="caution">
    <text evidence="6">Lacks conserved residue(s) required for the propagation of feature annotation.</text>
</comment>
<gene>
    <name evidence="7" type="ORF">CTOB1V02_LOCUS959</name>
</gene>
<dbReference type="SMART" id="SM00423">
    <property type="entry name" value="PSI"/>
    <property type="match status" value="1"/>
</dbReference>
<comment type="subcellular location">
    <subcellularLocation>
        <location evidence="1">Membrane</location>
    </subcellularLocation>
</comment>
<dbReference type="GO" id="GO:0030335">
    <property type="term" value="P:positive regulation of cell migration"/>
    <property type="evidence" value="ECO:0007669"/>
    <property type="project" value="TreeGrafter"/>
</dbReference>
<dbReference type="InterPro" id="IPR036352">
    <property type="entry name" value="Semap_dom_sf"/>
</dbReference>
<evidence type="ECO:0000313" key="7">
    <source>
        <dbReference type="EMBL" id="CAD7222963.1"/>
    </source>
</evidence>
<dbReference type="GO" id="GO:0005886">
    <property type="term" value="C:plasma membrane"/>
    <property type="evidence" value="ECO:0007669"/>
    <property type="project" value="TreeGrafter"/>
</dbReference>